<accession>A0A6L5JYK8</accession>
<dbReference type="NCBIfam" id="NF041492">
    <property type="entry name" value="MobF"/>
    <property type="match status" value="1"/>
</dbReference>
<gene>
    <name evidence="2" type="ORF">GHK24_05870</name>
</gene>
<dbReference type="Gene3D" id="3.40.50.300">
    <property type="entry name" value="P-loop containing nucleotide triphosphate hydrolases"/>
    <property type="match status" value="3"/>
</dbReference>
<dbReference type="InterPro" id="IPR014059">
    <property type="entry name" value="TraI/TrwC_relax"/>
</dbReference>
<proteinExistence type="predicted"/>
<sequence>MISCKTITSSAGAVAYHIEKNGQQQANDPRAEYYNKDGVRTSWGGEGSALHGLGIGAAVMPDDLASVLNGQVVDINGPKAGIARELGRMRGGERDHRAGIDFTFSAPKSVSIASEIFDATAVRAAHEQAVDAALGFLEKHGSQARINGAMVRTGNLCYAKIEHSISRELDPQTHTHVLISNSTCHKGVWYSLSNERLLDLRKTADSFYKNELAHLLQRSGYKLDFDGKGGFEIAGISKHQLEEFSIRSRQIDAALRSKGLDPATASFSARQAACLETRAGKNAPDSAVAQREQWQLRAADAGIRAPTPSRFAAAEGAPFAGHDAVESAIRHLSEREAAFSVKDLYQAAAKMSSGRAIYSDIETGVSVAVKRGDLIVRADGKFTTPSSVADQKLMIEQLRKGAAAHMAVVSVEDFKEELARWQSAKRLATGNPNFCLSDDQRNAAQAILTGADRFSGVQGLAGTGKTTMLEFVNVAAKNAGWEVRGFSTGTDQAEKLAQESGIKSTTLSRHLLDERLIRHDAELARRALTTDLRVRRGAVGLNMPKNERLKAGLKSGEFRIATDSSRRAFVLDKHGNAWTRGLSDHVVQSHSRRNLRHLGLTKRDYIVVRDKGISGLLGGTSVLVRGGTLKSELAGAVRDGIRKSTGVDMKFLSRYEGWRKAGLIEGISARGSMWVEGRQIASAERRALSDAVKRAGGHAQKKELWIHDEASQAGQRAFNGVVDATQGAGVKTVFLGDRFQHQGVEAGRAFEEAQKHMPVAELGEGSIRRQETQIAKEAVSKVLRGEHGAALKGLDTYEYATEQNAVREKWADKVKGWEATEKAAKKLSAVEIRDRSLYRLELDAAAAIDNQGVIRQIGSEFATLSAAERKSTIIVTATNADRRAINEAVRSCLKARGVLTSEHSFDLLRPTDRSAEELKHAGAFQKGDVIEFKGRYARIGAEKRDQATVTATNPARNTITVRFGDGRESTFQPAMVAAKEVFHRERVSLATGDSVRFMKNDAESGIRKGMRGEVVKSEPGRLRVKLDDGRTIDVDTSKYRHVDHGYVWTSYASQGQSVLRVFLHHNTAAGRHGDRETYVNITRAKRAIRVFTQNLAKAAIQAGAKLNKTAALDAPAQKLKRAQGMWM</sequence>
<dbReference type="Pfam" id="PF13604">
    <property type="entry name" value="AAA_30"/>
    <property type="match status" value="2"/>
</dbReference>
<dbReference type="Gene3D" id="2.30.30.940">
    <property type="match status" value="1"/>
</dbReference>
<name>A0A6L5JYK8_RHOTE</name>
<dbReference type="Pfam" id="PF08751">
    <property type="entry name" value="TrwC"/>
    <property type="match status" value="1"/>
</dbReference>
<dbReference type="SUPFAM" id="SSF55464">
    <property type="entry name" value="Origin of replication-binding domain, RBD-like"/>
    <property type="match status" value="1"/>
</dbReference>
<feature type="domain" description="TrwC relaxase" evidence="1">
    <location>
        <begin position="13"/>
        <end position="300"/>
    </location>
</feature>
<evidence type="ECO:0000313" key="3">
    <source>
        <dbReference type="Proteomes" id="UP000480275"/>
    </source>
</evidence>
<reference evidence="2 3" key="1">
    <citation type="submission" date="2019-10" db="EMBL/GenBank/DDBJ databases">
        <title>Whole-genome sequence of the purple nonsulfur photosynthetic bacterium Rhodocyclus tenuis.</title>
        <authorList>
            <person name="Kyndt J.A."/>
            <person name="Meyer T.E."/>
        </authorList>
    </citation>
    <scope>NUCLEOTIDE SEQUENCE [LARGE SCALE GENOMIC DNA]</scope>
    <source>
        <strain evidence="2 3">DSM 110</strain>
    </source>
</reference>
<dbReference type="Proteomes" id="UP000480275">
    <property type="component" value="Unassembled WGS sequence"/>
</dbReference>
<dbReference type="OrthoDB" id="1634048at2"/>
<dbReference type="InterPro" id="IPR014862">
    <property type="entry name" value="TrwC"/>
</dbReference>
<evidence type="ECO:0000313" key="2">
    <source>
        <dbReference type="EMBL" id="MQY51298.1"/>
    </source>
</evidence>
<organism evidence="2 3">
    <name type="scientific">Rhodocyclus tenuis</name>
    <name type="common">Rhodospirillum tenue</name>
    <dbReference type="NCBI Taxonomy" id="1066"/>
    <lineage>
        <taxon>Bacteria</taxon>
        <taxon>Pseudomonadati</taxon>
        <taxon>Pseudomonadota</taxon>
        <taxon>Betaproteobacteria</taxon>
        <taxon>Rhodocyclales</taxon>
        <taxon>Rhodocyclaceae</taxon>
        <taxon>Rhodocyclus</taxon>
    </lineage>
</organism>
<evidence type="ECO:0000259" key="1">
    <source>
        <dbReference type="Pfam" id="PF08751"/>
    </source>
</evidence>
<dbReference type="AlphaFoldDB" id="A0A6L5JYK8"/>
<dbReference type="EMBL" id="WIXJ01000003">
    <property type="protein sequence ID" value="MQY51298.1"/>
    <property type="molecule type" value="Genomic_DNA"/>
</dbReference>
<comment type="caution">
    <text evidence="2">The sequence shown here is derived from an EMBL/GenBank/DDBJ whole genome shotgun (WGS) entry which is preliminary data.</text>
</comment>
<dbReference type="NCBIfam" id="TIGR02686">
    <property type="entry name" value="relax_trwC"/>
    <property type="match status" value="1"/>
</dbReference>
<protein>
    <submittedName>
        <fullName evidence="2">Relaxase domain-containing protein</fullName>
    </submittedName>
</protein>
<dbReference type="InterPro" id="IPR027417">
    <property type="entry name" value="P-loop_NTPase"/>
</dbReference>
<dbReference type="SUPFAM" id="SSF52540">
    <property type="entry name" value="P-loop containing nucleoside triphosphate hydrolases"/>
    <property type="match status" value="2"/>
</dbReference>